<evidence type="ECO:0000256" key="9">
    <source>
        <dbReference type="NCBIfam" id="TIGR03303"/>
    </source>
</evidence>
<name>A0A420WKT4_9PROT</name>
<feature type="domain" description="POTRA" evidence="10">
    <location>
        <begin position="51"/>
        <end position="118"/>
    </location>
</feature>
<dbReference type="InterPro" id="IPR034746">
    <property type="entry name" value="POTRA"/>
</dbReference>
<dbReference type="EMBL" id="RBII01000001">
    <property type="protein sequence ID" value="RKQ71628.1"/>
    <property type="molecule type" value="Genomic_DNA"/>
</dbReference>
<dbReference type="PROSITE" id="PS51779">
    <property type="entry name" value="POTRA"/>
    <property type="match status" value="4"/>
</dbReference>
<evidence type="ECO:0000256" key="7">
    <source>
        <dbReference type="ARBA" id="ARBA00023237"/>
    </source>
</evidence>
<dbReference type="OrthoDB" id="9803054at2"/>
<evidence type="ECO:0000256" key="5">
    <source>
        <dbReference type="ARBA" id="ARBA00022737"/>
    </source>
</evidence>
<reference evidence="11 12" key="1">
    <citation type="submission" date="2018-10" db="EMBL/GenBank/DDBJ databases">
        <title>Genomic Encyclopedia of Type Strains, Phase IV (KMG-IV): sequencing the most valuable type-strain genomes for metagenomic binning, comparative biology and taxonomic classification.</title>
        <authorList>
            <person name="Goeker M."/>
        </authorList>
    </citation>
    <scope>NUCLEOTIDE SEQUENCE [LARGE SCALE GENOMIC DNA]</scope>
    <source>
        <strain evidence="11 12">DSM 22008</strain>
    </source>
</reference>
<comment type="function">
    <text evidence="8">Part of the outer membrane protein assembly complex, which is involved in assembly and insertion of beta-barrel proteins into the outer membrane.</text>
</comment>
<comment type="similarity">
    <text evidence="8">Belongs to the BamA family.</text>
</comment>
<dbReference type="InterPro" id="IPR039910">
    <property type="entry name" value="D15-like"/>
</dbReference>
<dbReference type="RefSeq" id="WP_121100426.1">
    <property type="nucleotide sequence ID" value="NZ_RBII01000001.1"/>
</dbReference>
<dbReference type="HAMAP" id="MF_01430">
    <property type="entry name" value="OM_assembly_BamA"/>
    <property type="match status" value="1"/>
</dbReference>
<dbReference type="GO" id="GO:0051205">
    <property type="term" value="P:protein insertion into membrane"/>
    <property type="evidence" value="ECO:0007669"/>
    <property type="project" value="UniProtKB-UniRule"/>
</dbReference>
<gene>
    <name evidence="8" type="primary">bamA</name>
    <name evidence="11" type="ORF">DES40_0955</name>
</gene>
<dbReference type="Gene3D" id="3.10.20.310">
    <property type="entry name" value="membrane protein fhac"/>
    <property type="match status" value="5"/>
</dbReference>
<evidence type="ECO:0000256" key="3">
    <source>
        <dbReference type="ARBA" id="ARBA00022692"/>
    </source>
</evidence>
<keyword evidence="4 8" id="KW-0732">Signal</keyword>
<protein>
    <recommendedName>
        <fullName evidence="8 9">Outer membrane protein assembly factor BamA</fullName>
    </recommendedName>
</protein>
<dbReference type="PANTHER" id="PTHR12815">
    <property type="entry name" value="SORTING AND ASSEMBLY MACHINERY SAMM50 PROTEIN FAMILY MEMBER"/>
    <property type="match status" value="1"/>
</dbReference>
<evidence type="ECO:0000313" key="12">
    <source>
        <dbReference type="Proteomes" id="UP000282211"/>
    </source>
</evidence>
<evidence type="ECO:0000256" key="8">
    <source>
        <dbReference type="HAMAP-Rule" id="MF_01430"/>
    </source>
</evidence>
<comment type="caution">
    <text evidence="11">The sequence shown here is derived from an EMBL/GenBank/DDBJ whole genome shotgun (WGS) entry which is preliminary data.</text>
</comment>
<dbReference type="InterPro" id="IPR010827">
    <property type="entry name" value="BamA/TamA_POTRA"/>
</dbReference>
<dbReference type="Proteomes" id="UP000282211">
    <property type="component" value="Unassembled WGS sequence"/>
</dbReference>
<keyword evidence="3 8" id="KW-0812">Transmembrane</keyword>
<evidence type="ECO:0000256" key="4">
    <source>
        <dbReference type="ARBA" id="ARBA00022729"/>
    </source>
</evidence>
<dbReference type="Gene3D" id="2.40.160.50">
    <property type="entry name" value="membrane protein fhac: a member of the omp85/tpsb transporter family"/>
    <property type="match status" value="1"/>
</dbReference>
<accession>A0A420WKT4</accession>
<dbReference type="PANTHER" id="PTHR12815:SF23">
    <property type="entry name" value="OUTER MEMBRANE PROTEIN ASSEMBLY FACTOR BAMA"/>
    <property type="match status" value="1"/>
</dbReference>
<dbReference type="Pfam" id="PF07244">
    <property type="entry name" value="POTRA"/>
    <property type="match status" value="5"/>
</dbReference>
<feature type="domain" description="POTRA" evidence="10">
    <location>
        <begin position="290"/>
        <end position="369"/>
    </location>
</feature>
<dbReference type="NCBIfam" id="TIGR03303">
    <property type="entry name" value="OM_YaeT"/>
    <property type="match status" value="1"/>
</dbReference>
<evidence type="ECO:0000256" key="6">
    <source>
        <dbReference type="ARBA" id="ARBA00023136"/>
    </source>
</evidence>
<dbReference type="InterPro" id="IPR023707">
    <property type="entry name" value="OM_assembly_BamA"/>
</dbReference>
<comment type="subcellular location">
    <subcellularLocation>
        <location evidence="8">Cell outer membrane</location>
    </subcellularLocation>
    <subcellularLocation>
        <location evidence="1">Membrane</location>
    </subcellularLocation>
</comment>
<evidence type="ECO:0000313" key="11">
    <source>
        <dbReference type="EMBL" id="RKQ71628.1"/>
    </source>
</evidence>
<proteinExistence type="inferred from homology"/>
<keyword evidence="12" id="KW-1185">Reference proteome</keyword>
<feature type="domain" description="POTRA" evidence="10">
    <location>
        <begin position="119"/>
        <end position="196"/>
    </location>
</feature>
<evidence type="ECO:0000256" key="2">
    <source>
        <dbReference type="ARBA" id="ARBA00022452"/>
    </source>
</evidence>
<sequence>MHASARHSRIELNWTTRSVLAAIALIFSSILFSFHALAQESTEAPAAVAPTIIRSIQVQGNQRVEANTVASYLLIAPGDPYSETRIDTSIKTLYATGLFADVAIDPRDGNVLIQVIENPIINRVIFEGNKSLKTDKITDEVEAEPRSIFTRSSVQEDVQRIIELYRQSGRFAATVSPKVVQQPQNRVDLIFEITEGPVTGVQRINFIGNAEYPDRRLRKEIVTAESVWYKFFSSNDNYDPGRLEYDREQLRTFYTNRGFADFRVVSAVAELTPDQEDFYITFTLDEGEEYKWGEVSVETELDELDAGFLERILRIREGTIYNASQVEDAIDTLNFAAGTTGYAFVDIQPDIKRNRETKTVDLVFNVVEGPRVYIERIDIVGNTTTLDYVIRRELELVEGDAFNRILLDRSRNRVRALRFFEDVEITETQGSTPDRAVVEVKVKEQPTGELSFSAGFSSADAFLVDLSITQRNLRGRGQLLRFVIRASSNRREIDLRFTEPRFLGRNLAAGVELFDVTIDYLDEAGFRQSRTGGQVTLAFPLTEYTSLTTRYSLRQEDIEFPEQGQCAALEASLAQGSTTNDTNLLSLCEQAGGRLSSIVGYTFGWDRRNDPITPTGGFDFRFSQDVAGVGGDVKYLRTDVRANVYKGLFKNVIASATLAGGYIRGWGGDPVTINDRYFKGNFDFRGYDNAGIGPRNVFVNGETGEVATSAELIASGLGDRSARLNALGGNAFGLASTEVSFPLGVPSLLGSLFIEAGTVGLLDDDFKVDLIQTQNVTGLENGESCSNVVDDGNPDTLVICQRSIDNLDIRAMLGASVFWESPFGPIRFDFTKPLRQYDYDRRESFQFTTRTRF</sequence>
<feature type="domain" description="POTRA" evidence="10">
    <location>
        <begin position="372"/>
        <end position="445"/>
    </location>
</feature>
<keyword evidence="2 8" id="KW-1134">Transmembrane beta strand</keyword>
<evidence type="ECO:0000259" key="10">
    <source>
        <dbReference type="PROSITE" id="PS51779"/>
    </source>
</evidence>
<comment type="subunit">
    <text evidence="8">Part of the Bam complex.</text>
</comment>
<dbReference type="Pfam" id="PF01103">
    <property type="entry name" value="Omp85"/>
    <property type="match status" value="1"/>
</dbReference>
<dbReference type="PIRSF" id="PIRSF006076">
    <property type="entry name" value="OM_assembly_OMP85"/>
    <property type="match status" value="1"/>
</dbReference>
<dbReference type="AlphaFoldDB" id="A0A420WKT4"/>
<dbReference type="InParanoid" id="A0A420WKT4"/>
<organism evidence="11 12">
    <name type="scientific">Litorimonas taeanensis</name>
    <dbReference type="NCBI Taxonomy" id="568099"/>
    <lineage>
        <taxon>Bacteria</taxon>
        <taxon>Pseudomonadati</taxon>
        <taxon>Pseudomonadota</taxon>
        <taxon>Alphaproteobacteria</taxon>
        <taxon>Maricaulales</taxon>
        <taxon>Robiginitomaculaceae</taxon>
    </lineage>
</organism>
<dbReference type="FunCoup" id="A0A420WKT4">
    <property type="interactions" value="251"/>
</dbReference>
<keyword evidence="5 8" id="KW-0677">Repeat</keyword>
<keyword evidence="7 8" id="KW-0998">Cell outer membrane</keyword>
<evidence type="ECO:0000256" key="1">
    <source>
        <dbReference type="ARBA" id="ARBA00004370"/>
    </source>
</evidence>
<dbReference type="InterPro" id="IPR000184">
    <property type="entry name" value="Bac_surfAg_D15"/>
</dbReference>
<dbReference type="GO" id="GO:0009279">
    <property type="term" value="C:cell outer membrane"/>
    <property type="evidence" value="ECO:0007669"/>
    <property type="project" value="UniProtKB-SubCell"/>
</dbReference>
<dbReference type="GO" id="GO:0043165">
    <property type="term" value="P:Gram-negative-bacterium-type cell outer membrane assembly"/>
    <property type="evidence" value="ECO:0007669"/>
    <property type="project" value="UniProtKB-UniRule"/>
</dbReference>
<keyword evidence="6 8" id="KW-0472">Membrane</keyword>